<evidence type="ECO:0000313" key="3">
    <source>
        <dbReference type="Proteomes" id="UP000049855"/>
    </source>
</evidence>
<evidence type="ECO:0000259" key="1">
    <source>
        <dbReference type="Pfam" id="PF00733"/>
    </source>
</evidence>
<sequence>MFHIFASREMMEFSLALPLCYRLMPVGGQWIEKPVLRYAFIGLLPKEIISRNHRQLQNAMDEEYVIKNSKQIASLLLDNSFLSAFGIIDCQKLSEMFTNKHLIAKAATGLICCCMTELWLKSISNHFNLNSANSEARAMHV</sequence>
<reference evidence="3" key="1">
    <citation type="submission" date="2015-03" db="EMBL/GenBank/DDBJ databases">
        <authorList>
            <person name="Nijsse Bart"/>
        </authorList>
    </citation>
    <scope>NUCLEOTIDE SEQUENCE [LARGE SCALE GENOMIC DNA]</scope>
</reference>
<dbReference type="Pfam" id="PF00733">
    <property type="entry name" value="Asn_synthase"/>
    <property type="match status" value="1"/>
</dbReference>
<dbReference type="AlphaFoldDB" id="A0A0U1KS99"/>
<proteinExistence type="predicted"/>
<dbReference type="InterPro" id="IPR014729">
    <property type="entry name" value="Rossmann-like_a/b/a_fold"/>
</dbReference>
<dbReference type="InterPro" id="IPR001962">
    <property type="entry name" value="Asn_synthase"/>
</dbReference>
<dbReference type="Proteomes" id="UP000049855">
    <property type="component" value="Unassembled WGS sequence"/>
</dbReference>
<evidence type="ECO:0000313" key="2">
    <source>
        <dbReference type="EMBL" id="CQR70267.1"/>
    </source>
</evidence>
<keyword evidence="3" id="KW-1185">Reference proteome</keyword>
<dbReference type="EMBL" id="CTRP01000003">
    <property type="protein sequence ID" value="CQR70267.1"/>
    <property type="molecule type" value="Genomic_DNA"/>
</dbReference>
<gene>
    <name evidence="2" type="ORF">SpAn4DRAFT_1236</name>
</gene>
<dbReference type="GO" id="GO:0006529">
    <property type="term" value="P:asparagine biosynthetic process"/>
    <property type="evidence" value="ECO:0007669"/>
    <property type="project" value="InterPro"/>
</dbReference>
<feature type="domain" description="Asparagine synthetase" evidence="1">
    <location>
        <begin position="5"/>
        <end position="120"/>
    </location>
</feature>
<organism evidence="2 3">
    <name type="scientific">Sporomusa ovata</name>
    <dbReference type="NCBI Taxonomy" id="2378"/>
    <lineage>
        <taxon>Bacteria</taxon>
        <taxon>Bacillati</taxon>
        <taxon>Bacillota</taxon>
        <taxon>Negativicutes</taxon>
        <taxon>Selenomonadales</taxon>
        <taxon>Sporomusaceae</taxon>
        <taxon>Sporomusa</taxon>
    </lineage>
</organism>
<name>A0A0U1KS99_9FIRM</name>
<dbReference type="Gene3D" id="3.40.50.620">
    <property type="entry name" value="HUPs"/>
    <property type="match status" value="1"/>
</dbReference>
<dbReference type="GO" id="GO:0004066">
    <property type="term" value="F:asparagine synthase (glutamine-hydrolyzing) activity"/>
    <property type="evidence" value="ECO:0007669"/>
    <property type="project" value="InterPro"/>
</dbReference>
<accession>A0A0U1KS99</accession>
<protein>
    <recommendedName>
        <fullName evidence="1">Asparagine synthetase domain-containing protein</fullName>
    </recommendedName>
</protein>